<evidence type="ECO:0000256" key="2">
    <source>
        <dbReference type="SAM" id="Phobius"/>
    </source>
</evidence>
<evidence type="ECO:0000256" key="1">
    <source>
        <dbReference type="SAM" id="Coils"/>
    </source>
</evidence>
<keyword evidence="4" id="KW-1185">Reference proteome</keyword>
<feature type="coiled-coil region" evidence="1">
    <location>
        <begin position="246"/>
        <end position="314"/>
    </location>
</feature>
<dbReference type="EMBL" id="JAEAGR010000008">
    <property type="protein sequence ID" value="MBH1941120.1"/>
    <property type="molecule type" value="Genomic_DNA"/>
</dbReference>
<comment type="caution">
    <text evidence="3">The sequence shown here is derived from an EMBL/GenBank/DDBJ whole genome shotgun (WGS) entry which is preliminary data.</text>
</comment>
<evidence type="ECO:0000313" key="3">
    <source>
        <dbReference type="EMBL" id="MBH1941120.1"/>
    </source>
</evidence>
<evidence type="ECO:0000313" key="4">
    <source>
        <dbReference type="Proteomes" id="UP000623269"/>
    </source>
</evidence>
<proteinExistence type="predicted"/>
<feature type="transmembrane region" description="Helical" evidence="2">
    <location>
        <begin position="150"/>
        <end position="172"/>
    </location>
</feature>
<organism evidence="3 4">
    <name type="scientific">Mobilitalea sibirica</name>
    <dbReference type="NCBI Taxonomy" id="1462919"/>
    <lineage>
        <taxon>Bacteria</taxon>
        <taxon>Bacillati</taxon>
        <taxon>Bacillota</taxon>
        <taxon>Clostridia</taxon>
        <taxon>Lachnospirales</taxon>
        <taxon>Lachnospiraceae</taxon>
        <taxon>Mobilitalea</taxon>
    </lineage>
</organism>
<dbReference type="AlphaFoldDB" id="A0A8J7H9I0"/>
<name>A0A8J7H9I0_9FIRM</name>
<keyword evidence="2" id="KW-0812">Transmembrane</keyword>
<keyword evidence="1" id="KW-0175">Coiled coil</keyword>
<gene>
    <name evidence="3" type="ORF">I5677_09475</name>
</gene>
<accession>A0A8J7H9I0</accession>
<reference evidence="3" key="1">
    <citation type="submission" date="2020-12" db="EMBL/GenBank/DDBJ databases">
        <title>M. sibirica DSM 26468T genome.</title>
        <authorList>
            <person name="Thieme N."/>
            <person name="Rettenmaier R."/>
            <person name="Zverlov V."/>
            <person name="Liebl W."/>
        </authorList>
    </citation>
    <scope>NUCLEOTIDE SEQUENCE</scope>
    <source>
        <strain evidence="3">DSM 26468</strain>
    </source>
</reference>
<feature type="transmembrane region" description="Helical" evidence="2">
    <location>
        <begin position="178"/>
        <end position="198"/>
    </location>
</feature>
<protein>
    <submittedName>
        <fullName evidence="3">Uncharacterized protein</fullName>
    </submittedName>
</protein>
<sequence length="369" mass="42595">MDGSNNLLSGGVEVLNEIKDNLLELHGNQTKYDSLMSDEEKLDKSIRNMEKSISDEILDTTKNRRQEIEETFDKQIDKIKAKIRKTKEKRDKRKSSKVSERIHAETADLREENNQLNLDAKTIFKQKHVPSWCNTRLYYALYYPKGLGDLFIIVTTLLITLFIIPCGIYFFILPEEKIFYLILTYIATVLFFGGIYLITGNRTKEKHREEILQVKGLRSQIRVNHKKMAVIKRNILKDRDESSYGLENFDEELNRLDREAADIANQKKEALLLFDNTTSQVIATEIKSRYEEKLSGLKEEYKQVSDEAGKADDRIKALTIKIASVYEPFIGKDLMTLDRLDSLINIIQAGSANNISEAIAFHKQSMNKI</sequence>
<keyword evidence="2" id="KW-0472">Membrane</keyword>
<keyword evidence="2" id="KW-1133">Transmembrane helix</keyword>
<dbReference type="Proteomes" id="UP000623269">
    <property type="component" value="Unassembled WGS sequence"/>
</dbReference>
<dbReference type="RefSeq" id="WP_197661339.1">
    <property type="nucleotide sequence ID" value="NZ_JAEAGR010000008.1"/>
</dbReference>